<keyword evidence="2" id="KW-1185">Reference proteome</keyword>
<dbReference type="EMBL" id="JAFREP010000003">
    <property type="protein sequence ID" value="MBO1317738.1"/>
    <property type="molecule type" value="Genomic_DNA"/>
</dbReference>
<comment type="caution">
    <text evidence="1">The sequence shown here is derived from an EMBL/GenBank/DDBJ whole genome shotgun (WGS) entry which is preliminary data.</text>
</comment>
<protein>
    <submittedName>
        <fullName evidence="1">Uncharacterized protein</fullName>
    </submittedName>
</protein>
<accession>A0A8J7QFQ6</accession>
<name>A0A8J7QFQ6_9BACT</name>
<evidence type="ECO:0000313" key="2">
    <source>
        <dbReference type="Proteomes" id="UP000664417"/>
    </source>
</evidence>
<sequence length="206" mass="23266">MLLFFLWVLGEPSPAQTQAMLWYQDYLAAEKRALAELSERADDAGDIRTTDPRFTYRLGGLIRVFGLLAMGDEGARDHFQRMGLSAEDRDRIEKVWWNTGKPAYLTSGLDAYFGKDARYMAIWNRHVAGEQIHPKDALYIGRYNDHLTWRLLAEHLAETYLALTPEGRSIVDRIADLSCELDGVIFTTDAGTIASVAKDYGFTLAP</sequence>
<evidence type="ECO:0000313" key="1">
    <source>
        <dbReference type="EMBL" id="MBO1317738.1"/>
    </source>
</evidence>
<proteinExistence type="predicted"/>
<dbReference type="AlphaFoldDB" id="A0A8J7QFQ6"/>
<gene>
    <name evidence="1" type="ORF">J3U88_04640</name>
</gene>
<dbReference type="Proteomes" id="UP000664417">
    <property type="component" value="Unassembled WGS sequence"/>
</dbReference>
<dbReference type="RefSeq" id="WP_207857157.1">
    <property type="nucleotide sequence ID" value="NZ_JAFREP010000003.1"/>
</dbReference>
<organism evidence="1 2">
    <name type="scientific">Acanthopleuribacter pedis</name>
    <dbReference type="NCBI Taxonomy" id="442870"/>
    <lineage>
        <taxon>Bacteria</taxon>
        <taxon>Pseudomonadati</taxon>
        <taxon>Acidobacteriota</taxon>
        <taxon>Holophagae</taxon>
        <taxon>Acanthopleuribacterales</taxon>
        <taxon>Acanthopleuribacteraceae</taxon>
        <taxon>Acanthopleuribacter</taxon>
    </lineage>
</organism>
<reference evidence="1" key="1">
    <citation type="submission" date="2021-03" db="EMBL/GenBank/DDBJ databases">
        <authorList>
            <person name="Wang G."/>
        </authorList>
    </citation>
    <scope>NUCLEOTIDE SEQUENCE</scope>
    <source>
        <strain evidence="1">KCTC 12899</strain>
    </source>
</reference>